<dbReference type="EMBL" id="RAWB01000022">
    <property type="protein sequence ID" value="RKH66959.1"/>
    <property type="molecule type" value="Genomic_DNA"/>
</dbReference>
<sequence length="252" mass="25944">MHRNKRFAWTWAAAGVFAVAGLIGACDPEETSTPDAGTKVDAGTTTDAGADAGTTTDAGTDAGTTTDAGTDAGTTTDAGTDAGPQSAFPLAVDGTWAASGYMGAGSQPGGIVDEAVCATPRPGAALGNCHKITATRVGTGDAWAGIFWQYPEGNWPDKPEKGFLVPDGAKSVSFYAWGGTGGEVVDFFVGYGDKSKDGFEKKINVTLTKEPTKYTLDISRVRYTEVAAGFGWSAGGLDVAPLVLFLDDIQWH</sequence>
<comment type="caution">
    <text evidence="3">The sequence shown here is derived from an EMBL/GenBank/DDBJ whole genome shotgun (WGS) entry which is preliminary data.</text>
</comment>
<dbReference type="Proteomes" id="UP000272888">
    <property type="component" value="Unassembled WGS sequence"/>
</dbReference>
<dbReference type="PROSITE" id="PS51257">
    <property type="entry name" value="PROKAR_LIPOPROTEIN"/>
    <property type="match status" value="1"/>
</dbReference>
<organism evidence="3 4">
    <name type="scientific">Corallococcus llansteffanensis</name>
    <dbReference type="NCBI Taxonomy" id="2316731"/>
    <lineage>
        <taxon>Bacteria</taxon>
        <taxon>Pseudomonadati</taxon>
        <taxon>Myxococcota</taxon>
        <taxon>Myxococcia</taxon>
        <taxon>Myxococcales</taxon>
        <taxon>Cystobacterineae</taxon>
        <taxon>Myxococcaceae</taxon>
        <taxon>Corallococcus</taxon>
    </lineage>
</organism>
<name>A0A3A8QE16_9BACT</name>
<keyword evidence="2" id="KW-0732">Signal</keyword>
<protein>
    <recommendedName>
        <fullName evidence="5">Lipoprotein</fullName>
    </recommendedName>
</protein>
<evidence type="ECO:0000313" key="4">
    <source>
        <dbReference type="Proteomes" id="UP000272888"/>
    </source>
</evidence>
<dbReference type="AlphaFoldDB" id="A0A3A8QE16"/>
<proteinExistence type="predicted"/>
<feature type="compositionally biased region" description="Low complexity" evidence="1">
    <location>
        <begin position="41"/>
        <end position="83"/>
    </location>
</feature>
<accession>A0A3A8QE16</accession>
<dbReference type="RefSeq" id="WP_120642037.1">
    <property type="nucleotide sequence ID" value="NZ_RAWB01000022.1"/>
</dbReference>
<feature type="signal peptide" evidence="2">
    <location>
        <begin position="1"/>
        <end position="25"/>
    </location>
</feature>
<reference evidence="4" key="1">
    <citation type="submission" date="2018-09" db="EMBL/GenBank/DDBJ databases">
        <authorList>
            <person name="Livingstone P.G."/>
            <person name="Whitworth D.E."/>
        </authorList>
    </citation>
    <scope>NUCLEOTIDE SEQUENCE [LARGE SCALE GENOMIC DNA]</scope>
    <source>
        <strain evidence="4">CA051B</strain>
    </source>
</reference>
<feature type="region of interest" description="Disordered" evidence="1">
    <location>
        <begin position="30"/>
        <end position="87"/>
    </location>
</feature>
<evidence type="ECO:0000313" key="3">
    <source>
        <dbReference type="EMBL" id="RKH66959.1"/>
    </source>
</evidence>
<evidence type="ECO:0000256" key="1">
    <source>
        <dbReference type="SAM" id="MobiDB-lite"/>
    </source>
</evidence>
<feature type="chain" id="PRO_5017413970" description="Lipoprotein" evidence="2">
    <location>
        <begin position="26"/>
        <end position="252"/>
    </location>
</feature>
<evidence type="ECO:0008006" key="5">
    <source>
        <dbReference type="Google" id="ProtNLM"/>
    </source>
</evidence>
<keyword evidence="4" id="KW-1185">Reference proteome</keyword>
<evidence type="ECO:0000256" key="2">
    <source>
        <dbReference type="SAM" id="SignalP"/>
    </source>
</evidence>
<gene>
    <name evidence="3" type="ORF">D7V93_03685</name>
</gene>